<name>A0A1I1EDX6_9RHOB</name>
<keyword evidence="3" id="KW-0547">Nucleotide-binding</keyword>
<protein>
    <submittedName>
        <fullName evidence="6">Predicted unusual protein kinase regulating ubiquinone biosynthesis, AarF/ABC1/UbiB family</fullName>
    </submittedName>
</protein>
<dbReference type="GO" id="GO:0006744">
    <property type="term" value="P:ubiquinone biosynthetic process"/>
    <property type="evidence" value="ECO:0007669"/>
    <property type="project" value="TreeGrafter"/>
</dbReference>
<keyword evidence="2" id="KW-0808">Transferase</keyword>
<organism evidence="6 7">
    <name type="scientific">Tropicimonas isoalkanivorans</name>
    <dbReference type="NCBI Taxonomy" id="441112"/>
    <lineage>
        <taxon>Bacteria</taxon>
        <taxon>Pseudomonadati</taxon>
        <taxon>Pseudomonadota</taxon>
        <taxon>Alphaproteobacteria</taxon>
        <taxon>Rhodobacterales</taxon>
        <taxon>Roseobacteraceae</taxon>
        <taxon>Tropicimonas</taxon>
    </lineage>
</organism>
<evidence type="ECO:0000256" key="3">
    <source>
        <dbReference type="ARBA" id="ARBA00022741"/>
    </source>
</evidence>
<feature type="domain" description="ABC1 atypical kinase-like" evidence="5">
    <location>
        <begin position="99"/>
        <end position="337"/>
    </location>
</feature>
<dbReference type="InterPro" id="IPR004147">
    <property type="entry name" value="ABC1_dom"/>
</dbReference>
<accession>A0A1I1EDX6</accession>
<keyword evidence="4" id="KW-0067">ATP-binding</keyword>
<dbReference type="STRING" id="441112.SAMN04488094_101770"/>
<comment type="similarity">
    <text evidence="1">Belongs to the protein kinase superfamily. ADCK protein kinase family.</text>
</comment>
<dbReference type="PANTHER" id="PTHR43851">
    <property type="match status" value="1"/>
</dbReference>
<dbReference type="InterPro" id="IPR051409">
    <property type="entry name" value="Atypical_kinase_ADCK"/>
</dbReference>
<dbReference type="AlphaFoldDB" id="A0A1I1EDX6"/>
<evidence type="ECO:0000259" key="5">
    <source>
        <dbReference type="Pfam" id="PF03109"/>
    </source>
</evidence>
<dbReference type="CDD" id="cd13970">
    <property type="entry name" value="ABC1_ADCK3"/>
    <property type="match status" value="1"/>
</dbReference>
<dbReference type="Proteomes" id="UP000198728">
    <property type="component" value="Unassembled WGS sequence"/>
</dbReference>
<dbReference type="SUPFAM" id="SSF56112">
    <property type="entry name" value="Protein kinase-like (PK-like)"/>
    <property type="match status" value="1"/>
</dbReference>
<keyword evidence="6" id="KW-0830">Ubiquinone</keyword>
<dbReference type="EMBL" id="FOLG01000001">
    <property type="protein sequence ID" value="SFB85315.1"/>
    <property type="molecule type" value="Genomic_DNA"/>
</dbReference>
<proteinExistence type="inferred from homology"/>
<evidence type="ECO:0000256" key="1">
    <source>
        <dbReference type="ARBA" id="ARBA00009670"/>
    </source>
</evidence>
<evidence type="ECO:0000313" key="6">
    <source>
        <dbReference type="EMBL" id="SFB85315.1"/>
    </source>
</evidence>
<dbReference type="Pfam" id="PF03109">
    <property type="entry name" value="ABC1"/>
    <property type="match status" value="1"/>
</dbReference>
<gene>
    <name evidence="6" type="ORF">SAMN04488094_101770</name>
</gene>
<dbReference type="GO" id="GO:0005524">
    <property type="term" value="F:ATP binding"/>
    <property type="evidence" value="ECO:0007669"/>
    <property type="project" value="UniProtKB-KW"/>
</dbReference>
<evidence type="ECO:0000256" key="2">
    <source>
        <dbReference type="ARBA" id="ARBA00022679"/>
    </source>
</evidence>
<dbReference type="RefSeq" id="WP_093359311.1">
    <property type="nucleotide sequence ID" value="NZ_FOLG01000001.1"/>
</dbReference>
<keyword evidence="6" id="KW-0418">Kinase</keyword>
<dbReference type="PANTHER" id="PTHR43851:SF3">
    <property type="entry name" value="COENZYME Q8"/>
    <property type="match status" value="1"/>
</dbReference>
<dbReference type="GO" id="GO:0016301">
    <property type="term" value="F:kinase activity"/>
    <property type="evidence" value="ECO:0007669"/>
    <property type="project" value="UniProtKB-KW"/>
</dbReference>
<evidence type="ECO:0000256" key="4">
    <source>
        <dbReference type="ARBA" id="ARBA00022840"/>
    </source>
</evidence>
<sequence>MAEKDRTASRHVPAGRLSRLHRLGAMATGVAGNVAAQGISQWSRGQRPDLRQLLLSPGNAARVADDLARMRGAAMKVGQLVSMEAGDVLPPDLAAIFSRLQASADPMPPKQLERVLRSNWGEDWRGDFAHFDPRPIAAASIGQVHKATLRDGRTLAIKVQYPGVARSIDADIANIGTLIRMSGMLSPGFDIAHYLEEGKRQLRLEADYRHEAAQLAAYAALVGETEGFEIPTVAEQWSTGEVLAMSFHESRPIEWLTDASQEERDRVIARLIDLVLREIFEFGLVQTDPNFANYRYDPGTGRVVLLDFGATRSLPPQIIDQCREMLAAGLAGDRPGLERASAALGVLPEAMAPDHRAQILSMMEIAFADARREVFDFAESDLLARLRTEGRKLAADRMPPPEIPMDALFLQRKIGGTFLLATRLRARVPLRSMFAAFV</sequence>
<evidence type="ECO:0000313" key="7">
    <source>
        <dbReference type="Proteomes" id="UP000198728"/>
    </source>
</evidence>
<reference evidence="6 7" key="1">
    <citation type="submission" date="2016-10" db="EMBL/GenBank/DDBJ databases">
        <authorList>
            <person name="de Groot N.N."/>
        </authorList>
    </citation>
    <scope>NUCLEOTIDE SEQUENCE [LARGE SCALE GENOMIC DNA]</scope>
    <source>
        <strain evidence="6 7">DSM 19548</strain>
    </source>
</reference>
<dbReference type="InterPro" id="IPR011009">
    <property type="entry name" value="Kinase-like_dom_sf"/>
</dbReference>
<dbReference type="OrthoDB" id="9795390at2"/>
<dbReference type="InterPro" id="IPR034646">
    <property type="entry name" value="ADCK3_dom"/>
</dbReference>
<keyword evidence="7" id="KW-1185">Reference proteome</keyword>